<dbReference type="OrthoDB" id="9764591at2"/>
<accession>A0A387BKD3</accession>
<dbReference type="SUPFAM" id="SSF53850">
    <property type="entry name" value="Periplasmic binding protein-like II"/>
    <property type="match status" value="1"/>
</dbReference>
<dbReference type="CDD" id="cd08509">
    <property type="entry name" value="PBP2_TmCBP_oligosaccharides_like"/>
    <property type="match status" value="1"/>
</dbReference>
<feature type="chain" id="PRO_5039172703" evidence="1">
    <location>
        <begin position="23"/>
        <end position="566"/>
    </location>
</feature>
<dbReference type="InterPro" id="IPR006311">
    <property type="entry name" value="TAT_signal"/>
</dbReference>
<feature type="domain" description="Solute-binding protein family 5" evidence="2">
    <location>
        <begin position="89"/>
        <end position="461"/>
    </location>
</feature>
<keyword evidence="4" id="KW-1185">Reference proteome</keyword>
<dbReference type="GO" id="GO:0043190">
    <property type="term" value="C:ATP-binding cassette (ABC) transporter complex"/>
    <property type="evidence" value="ECO:0007669"/>
    <property type="project" value="InterPro"/>
</dbReference>
<dbReference type="PROSITE" id="PS51257">
    <property type="entry name" value="PROKAR_LIPOPROTEIN"/>
    <property type="match status" value="1"/>
</dbReference>
<organism evidence="3 4">
    <name type="scientific">Gryllotalpicola protaetiae</name>
    <dbReference type="NCBI Taxonomy" id="2419771"/>
    <lineage>
        <taxon>Bacteria</taxon>
        <taxon>Bacillati</taxon>
        <taxon>Actinomycetota</taxon>
        <taxon>Actinomycetes</taxon>
        <taxon>Micrococcales</taxon>
        <taxon>Microbacteriaceae</taxon>
        <taxon>Gryllotalpicola</taxon>
    </lineage>
</organism>
<dbReference type="PANTHER" id="PTHR30290">
    <property type="entry name" value="PERIPLASMIC BINDING COMPONENT OF ABC TRANSPORTER"/>
    <property type="match status" value="1"/>
</dbReference>
<feature type="signal peptide" evidence="1">
    <location>
        <begin position="1"/>
        <end position="22"/>
    </location>
</feature>
<dbReference type="GO" id="GO:0042597">
    <property type="term" value="C:periplasmic space"/>
    <property type="evidence" value="ECO:0007669"/>
    <property type="project" value="UniProtKB-ARBA"/>
</dbReference>
<dbReference type="GO" id="GO:1904680">
    <property type="term" value="F:peptide transmembrane transporter activity"/>
    <property type="evidence" value="ECO:0007669"/>
    <property type="project" value="TreeGrafter"/>
</dbReference>
<evidence type="ECO:0000313" key="4">
    <source>
        <dbReference type="Proteomes" id="UP000275069"/>
    </source>
</evidence>
<dbReference type="Pfam" id="PF00496">
    <property type="entry name" value="SBP_bac_5"/>
    <property type="match status" value="1"/>
</dbReference>
<dbReference type="Gene3D" id="3.40.190.10">
    <property type="entry name" value="Periplasmic binding protein-like II"/>
    <property type="match status" value="1"/>
</dbReference>
<dbReference type="Proteomes" id="UP000275069">
    <property type="component" value="Chromosome"/>
</dbReference>
<reference evidence="3 4" key="1">
    <citation type="submission" date="2018-09" db="EMBL/GenBank/DDBJ databases">
        <title>Genome sequencing of strain 2DFW10M-5.</title>
        <authorList>
            <person name="Heo J."/>
            <person name="Kim S.-J."/>
            <person name="Kwon S.-W."/>
        </authorList>
    </citation>
    <scope>NUCLEOTIDE SEQUENCE [LARGE SCALE GENOMIC DNA]</scope>
    <source>
        <strain evidence="3 4">2DFW10M-5</strain>
    </source>
</reference>
<dbReference type="AlphaFoldDB" id="A0A387BKD3"/>
<proteinExistence type="predicted"/>
<gene>
    <name evidence="3" type="ORF">D7I44_05900</name>
</gene>
<evidence type="ECO:0000313" key="3">
    <source>
        <dbReference type="EMBL" id="AYG03108.1"/>
    </source>
</evidence>
<evidence type="ECO:0000256" key="1">
    <source>
        <dbReference type="SAM" id="SignalP"/>
    </source>
</evidence>
<dbReference type="KEGG" id="gry:D7I44_05900"/>
<dbReference type="EMBL" id="CP032624">
    <property type="protein sequence ID" value="AYG03108.1"/>
    <property type="molecule type" value="Genomic_DNA"/>
</dbReference>
<dbReference type="Gene3D" id="3.90.76.10">
    <property type="entry name" value="Dipeptide-binding Protein, Domain 1"/>
    <property type="match status" value="1"/>
</dbReference>
<keyword evidence="1" id="KW-0732">Signal</keyword>
<dbReference type="GO" id="GO:0015833">
    <property type="term" value="P:peptide transport"/>
    <property type="evidence" value="ECO:0007669"/>
    <property type="project" value="TreeGrafter"/>
</dbReference>
<evidence type="ECO:0000259" key="2">
    <source>
        <dbReference type="Pfam" id="PF00496"/>
    </source>
</evidence>
<dbReference type="InterPro" id="IPR030678">
    <property type="entry name" value="Peptide/Ni-bd"/>
</dbReference>
<dbReference type="InterPro" id="IPR000914">
    <property type="entry name" value="SBP_5_dom"/>
</dbReference>
<dbReference type="InterPro" id="IPR039424">
    <property type="entry name" value="SBP_5"/>
</dbReference>
<dbReference type="Gene3D" id="3.10.105.10">
    <property type="entry name" value="Dipeptide-binding Protein, Domain 3"/>
    <property type="match status" value="1"/>
</dbReference>
<dbReference type="PIRSF" id="PIRSF002741">
    <property type="entry name" value="MppA"/>
    <property type="match status" value="1"/>
</dbReference>
<sequence length="566" mass="60353">MTITRKRLLIGAAALAASAALALSGCSGSSGSTKSASGSNSTVTLFNGSVGNFTENFNPWLTTGAELQPTQGVIYETLFYYNMARSQDPVPLLGTKYAWNSDGTQLTITVRTGAKWSDGSALTAGDVAWTLNHYESTASLNTLGQTWTTKQDGDDVVLTFPSTSFTLEPQILGNIAIVPEKIWSKIPDVLKTTNTKPVGSGAYELDTFTPQSYTLKKNPNYWGTGDDAPKIETVRFISLANADAATSALESGQVDWMGSYLPTLKDIVKKHPNVAYVNTADSTTSIVTCSNADLGCTGPQTDVAVRQAIYDAMDRTQLNAQALNGFGEPGSPTLLVPAVNKKWVADQANEMLPEGADAAKAKSTLEADGWTLNSKGFYEKGGTELDLTINVVSGWTDYDTVCTLLKGQLQKAGINLTVNQVAQNAWSNSETTGKFQLSLNSVNPGASASPYYIYNNYLNTAATAKVGSPSSTNTSRFSDPAVDAALKTLASTNPSDDAALLKEYGTIQDTVVKQLPIIPIYVNQALTEFNTSHATGWPSADNLYAFPEPWKAWDAGIVLKAIRPAK</sequence>
<protein>
    <submittedName>
        <fullName evidence="3">ABC transporter substrate-binding protein</fullName>
    </submittedName>
</protein>
<dbReference type="RefSeq" id="WP_120788640.1">
    <property type="nucleotide sequence ID" value="NZ_CP032624.1"/>
</dbReference>
<dbReference type="PROSITE" id="PS51318">
    <property type="entry name" value="TAT"/>
    <property type="match status" value="1"/>
</dbReference>
<name>A0A387BKD3_9MICO</name>